<reference evidence="4" key="2">
    <citation type="submission" date="2025-04" db="UniProtKB">
        <authorList>
            <consortium name="RefSeq"/>
        </authorList>
    </citation>
    <scope>IDENTIFICATION</scope>
    <source>
        <tissue evidence="4">Whole body</tissue>
    </source>
</reference>
<keyword evidence="1" id="KW-0812">Transmembrane</keyword>
<sequence length="597" mass="69911">MEVDDEDVIAGKELQKYLNIVGHSDLEFDSCKQNNNEKLCFSKGYTRESKCIKKIVRPAKNHMKDFELCLSLIKIILESQLMFKEDTSFIREFIPSDYIEYPTFFTKQNGLNLLLLSIFCGVLNVFLPKYCNEWTAVGILFMWLGYVFIEILFSLNHNRMIKKTIIKTIESMKKSSMLIQKTSNFLHECNNLHSLYNGYNYTYASKNANAFIYLLMPELKNLLLTVMQDLINNLIHNISEIHQFFPLKDSISNIVYLYLTDCKIDLENTSLENINKAKYTYFLLQSEFLKLSALCFCPVLWTPNSSSQMNRLIETIEEIEKVYSNSYDVLYDEYNIYSLFKNNNMKHDKYSGKDTNTSDLKLKICSIRQFLQNMMVHVKFMEDSIEDNTSTHCTDNINSTLNVLVKEVNIFNELISKLQIYCLKTCNDDMKDKVNLTNNQIEVVDYTEKETIEPDKGICKDELFFGISEEVTEIIDNKSCNEEIFDKSNNHHLMLELKVALKNKQEEWKQREEKLMEKHPLFNDLSEEEKCDEKKYIYINKVRKVALDLPPDERFPIQLPCKNFADEIAMVACKWNTEIKSFGDDSDSDMSRNSNDS</sequence>
<dbReference type="AlphaFoldDB" id="A0A2S2QQL2"/>
<reference evidence="2" key="1">
    <citation type="submission" date="2018-04" db="EMBL/GenBank/DDBJ databases">
        <title>Transcriptome assembly of Sipha flava.</title>
        <authorList>
            <person name="Scully E.D."/>
            <person name="Geib S.M."/>
            <person name="Palmer N.A."/>
            <person name="Koch K."/>
            <person name="Bradshaw J."/>
            <person name="Heng-Moss T."/>
            <person name="Sarath G."/>
        </authorList>
    </citation>
    <scope>NUCLEOTIDE SEQUENCE</scope>
</reference>
<organism evidence="2">
    <name type="scientific">Sipha flava</name>
    <name type="common">yellow sugarcane aphid</name>
    <dbReference type="NCBI Taxonomy" id="143950"/>
    <lineage>
        <taxon>Eukaryota</taxon>
        <taxon>Metazoa</taxon>
        <taxon>Ecdysozoa</taxon>
        <taxon>Arthropoda</taxon>
        <taxon>Hexapoda</taxon>
        <taxon>Insecta</taxon>
        <taxon>Pterygota</taxon>
        <taxon>Neoptera</taxon>
        <taxon>Paraneoptera</taxon>
        <taxon>Hemiptera</taxon>
        <taxon>Sternorrhyncha</taxon>
        <taxon>Aphidomorpha</taxon>
        <taxon>Aphidoidea</taxon>
        <taxon>Aphididae</taxon>
        <taxon>Sipha</taxon>
    </lineage>
</organism>
<keyword evidence="3" id="KW-1185">Reference proteome</keyword>
<accession>A0A2S2QQL2</accession>
<dbReference type="Proteomes" id="UP000694846">
    <property type="component" value="Unplaced"/>
</dbReference>
<evidence type="ECO:0000313" key="4">
    <source>
        <dbReference type="RefSeq" id="XP_025418270.1"/>
    </source>
</evidence>
<evidence type="ECO:0000313" key="3">
    <source>
        <dbReference type="Proteomes" id="UP000694846"/>
    </source>
</evidence>
<feature type="transmembrane region" description="Helical" evidence="1">
    <location>
        <begin position="134"/>
        <end position="153"/>
    </location>
</feature>
<evidence type="ECO:0000313" key="2">
    <source>
        <dbReference type="EMBL" id="MBY80021.1"/>
    </source>
</evidence>
<protein>
    <submittedName>
        <fullName evidence="4">Uncharacterized protein LOC112689001</fullName>
    </submittedName>
</protein>
<name>A0A2S2QQL2_9HEMI</name>
<feature type="transmembrane region" description="Helical" evidence="1">
    <location>
        <begin position="111"/>
        <end position="128"/>
    </location>
</feature>
<dbReference type="OrthoDB" id="21151at2759"/>
<dbReference type="GeneID" id="112689001"/>
<proteinExistence type="predicted"/>
<gene>
    <name evidence="4" type="primary">LOC112689001</name>
    <name evidence="2" type="ORF">g.9418</name>
</gene>
<dbReference type="EMBL" id="GGMS01010818">
    <property type="protein sequence ID" value="MBY80021.1"/>
    <property type="molecule type" value="Transcribed_RNA"/>
</dbReference>
<keyword evidence="1" id="KW-1133">Transmembrane helix</keyword>
<dbReference type="RefSeq" id="XP_025418270.1">
    <property type="nucleotide sequence ID" value="XM_025562485.1"/>
</dbReference>
<evidence type="ECO:0000256" key="1">
    <source>
        <dbReference type="SAM" id="Phobius"/>
    </source>
</evidence>
<keyword evidence="1" id="KW-0472">Membrane</keyword>